<dbReference type="OrthoDB" id="10621765at2759"/>
<dbReference type="KEGG" id="pda:120112589"/>
<keyword evidence="2" id="KW-1185">Reference proteome</keyword>
<dbReference type="GeneID" id="120112589"/>
<dbReference type="RefSeq" id="XP_038988099.1">
    <property type="nucleotide sequence ID" value="XM_039132171.1"/>
</dbReference>
<sequence length="142" mass="15399">MEKGGGGLSLGTSSDSAGFKTGGAMDSFLGGGGLKQKSGSRESEDHFRMSLRCHDEPAEGEEKRRVVCEMDFFSDEIRKERAPPDPDPDEPDISIKKEDLTINMGLHLLTTNTGSDQSTVVNGLSLNEDKESKSDVRISLYT</sequence>
<proteinExistence type="predicted"/>
<reference evidence="3" key="2">
    <citation type="submission" date="2025-08" db="UniProtKB">
        <authorList>
            <consortium name="RefSeq"/>
        </authorList>
    </citation>
    <scope>IDENTIFICATION</scope>
    <source>
        <tissue evidence="3">Young leaves</tissue>
    </source>
</reference>
<feature type="region of interest" description="Disordered" evidence="1">
    <location>
        <begin position="1"/>
        <end position="62"/>
    </location>
</feature>
<evidence type="ECO:0000256" key="1">
    <source>
        <dbReference type="SAM" id="MobiDB-lite"/>
    </source>
</evidence>
<dbReference type="Proteomes" id="UP000228380">
    <property type="component" value="Chromosome 11"/>
</dbReference>
<protein>
    <submittedName>
        <fullName evidence="3">Probable WRKY transcription factor 31</fullName>
    </submittedName>
</protein>
<accession>A0A8B9AXG9</accession>
<evidence type="ECO:0000313" key="3">
    <source>
        <dbReference type="RefSeq" id="XP_038988099.1"/>
    </source>
</evidence>
<dbReference type="AlphaFoldDB" id="A0A8B9AXG9"/>
<name>A0A8B9AXG9_PHODC</name>
<evidence type="ECO:0000313" key="2">
    <source>
        <dbReference type="Proteomes" id="UP000228380"/>
    </source>
</evidence>
<organism evidence="2 3">
    <name type="scientific">Phoenix dactylifera</name>
    <name type="common">Date palm</name>
    <dbReference type="NCBI Taxonomy" id="42345"/>
    <lineage>
        <taxon>Eukaryota</taxon>
        <taxon>Viridiplantae</taxon>
        <taxon>Streptophyta</taxon>
        <taxon>Embryophyta</taxon>
        <taxon>Tracheophyta</taxon>
        <taxon>Spermatophyta</taxon>
        <taxon>Magnoliopsida</taxon>
        <taxon>Liliopsida</taxon>
        <taxon>Arecaceae</taxon>
        <taxon>Coryphoideae</taxon>
        <taxon>Phoeniceae</taxon>
        <taxon>Phoenix</taxon>
    </lineage>
</organism>
<gene>
    <name evidence="3" type="primary">LOC120112589</name>
</gene>
<feature type="compositionally biased region" description="Basic and acidic residues" evidence="1">
    <location>
        <begin position="39"/>
        <end position="62"/>
    </location>
</feature>
<reference evidence="2" key="1">
    <citation type="journal article" date="2019" name="Nat. Commun.">
        <title>Genome-wide association mapping of date palm fruit traits.</title>
        <authorList>
            <person name="Hazzouri K.M."/>
            <person name="Gros-Balthazard M."/>
            <person name="Flowers J.M."/>
            <person name="Copetti D."/>
            <person name="Lemansour A."/>
            <person name="Lebrun M."/>
            <person name="Masmoudi K."/>
            <person name="Ferrand S."/>
            <person name="Dhar M.I."/>
            <person name="Fresquez Z.A."/>
            <person name="Rosas U."/>
            <person name="Zhang J."/>
            <person name="Talag J."/>
            <person name="Lee S."/>
            <person name="Kudrna D."/>
            <person name="Powell R.F."/>
            <person name="Leitch I.J."/>
            <person name="Krueger R.R."/>
            <person name="Wing R.A."/>
            <person name="Amiri K.M.A."/>
            <person name="Purugganan M.D."/>
        </authorList>
    </citation>
    <scope>NUCLEOTIDE SEQUENCE [LARGE SCALE GENOMIC DNA]</scope>
    <source>
        <strain evidence="2">cv. Khalas</strain>
    </source>
</reference>